<dbReference type="SUPFAM" id="SSF53092">
    <property type="entry name" value="Creatinase/prolidase N-terminal domain"/>
    <property type="match status" value="1"/>
</dbReference>
<feature type="domain" description="Creatinase N-terminal" evidence="4">
    <location>
        <begin position="7"/>
        <end position="133"/>
    </location>
</feature>
<dbReference type="Proteomes" id="UP001298681">
    <property type="component" value="Unassembled WGS sequence"/>
</dbReference>
<dbReference type="Pfam" id="PF16188">
    <property type="entry name" value="Peptidase_M24_C"/>
    <property type="match status" value="1"/>
</dbReference>
<gene>
    <name evidence="6" type="ORF">L0P57_07145</name>
</gene>
<dbReference type="Pfam" id="PF01321">
    <property type="entry name" value="Creatinase_N"/>
    <property type="match status" value="1"/>
</dbReference>
<comment type="caution">
    <text evidence="6">The sequence shown here is derived from an EMBL/GenBank/DDBJ whole genome shotgun (WGS) entry which is preliminary data.</text>
</comment>
<dbReference type="EMBL" id="JAKNHQ010000008">
    <property type="protein sequence ID" value="MCG4610708.1"/>
    <property type="molecule type" value="Genomic_DNA"/>
</dbReference>
<keyword evidence="2" id="KW-0378">Hydrolase</keyword>
<protein>
    <submittedName>
        <fullName evidence="6">Aminopeptidase P family N-terminal domain-containing protein</fullName>
    </submittedName>
</protein>
<organism evidence="6 7">
    <name type="scientific">Anaeromassilibacillus senegalensis</name>
    <dbReference type="NCBI Taxonomy" id="1673717"/>
    <lineage>
        <taxon>Bacteria</taxon>
        <taxon>Bacillati</taxon>
        <taxon>Bacillota</taxon>
        <taxon>Clostridia</taxon>
        <taxon>Eubacteriales</taxon>
        <taxon>Acutalibacteraceae</taxon>
        <taxon>Anaeromassilibacillus</taxon>
    </lineage>
</organism>
<dbReference type="SUPFAM" id="SSF55920">
    <property type="entry name" value="Creatinase/aminopeptidase"/>
    <property type="match status" value="1"/>
</dbReference>
<reference evidence="6 7" key="1">
    <citation type="submission" date="2022-01" db="EMBL/GenBank/DDBJ databases">
        <title>Collection of gut derived symbiotic bacterial strains cultured from healthy donors.</title>
        <authorList>
            <person name="Lin H."/>
            <person name="Kohout C."/>
            <person name="Waligurski E."/>
            <person name="Pamer E.G."/>
        </authorList>
    </citation>
    <scope>NUCLEOTIDE SEQUENCE [LARGE SCALE GENOMIC DNA]</scope>
    <source>
        <strain evidence="6 7">DFI.7.58</strain>
    </source>
</reference>
<accession>A0ABS9MIS3</accession>
<dbReference type="InterPro" id="IPR029149">
    <property type="entry name" value="Creatin/AminoP/Spt16_N"/>
</dbReference>
<dbReference type="Gene3D" id="3.90.230.10">
    <property type="entry name" value="Creatinase/methionine aminopeptidase superfamily"/>
    <property type="match status" value="1"/>
</dbReference>
<dbReference type="GO" id="GO:0004177">
    <property type="term" value="F:aminopeptidase activity"/>
    <property type="evidence" value="ECO:0007669"/>
    <property type="project" value="UniProtKB-KW"/>
</dbReference>
<dbReference type="Gene3D" id="3.40.350.10">
    <property type="entry name" value="Creatinase/prolidase N-terminal domain"/>
    <property type="match status" value="2"/>
</dbReference>
<evidence type="ECO:0000259" key="3">
    <source>
        <dbReference type="Pfam" id="PF00557"/>
    </source>
</evidence>
<proteinExistence type="predicted"/>
<evidence type="ECO:0000259" key="5">
    <source>
        <dbReference type="Pfam" id="PF16188"/>
    </source>
</evidence>
<dbReference type="RefSeq" id="WP_195450388.1">
    <property type="nucleotide sequence ID" value="NZ_JAKNHQ010000008.1"/>
</dbReference>
<evidence type="ECO:0000313" key="6">
    <source>
        <dbReference type="EMBL" id="MCG4610708.1"/>
    </source>
</evidence>
<dbReference type="PANTHER" id="PTHR43763">
    <property type="entry name" value="XAA-PRO AMINOPEPTIDASE 1"/>
    <property type="match status" value="1"/>
</dbReference>
<feature type="domain" description="Peptidase M24" evidence="3">
    <location>
        <begin position="311"/>
        <end position="526"/>
    </location>
</feature>
<dbReference type="InterPro" id="IPR032416">
    <property type="entry name" value="Peptidase_M24_C"/>
</dbReference>
<keyword evidence="6" id="KW-0031">Aminopeptidase</keyword>
<dbReference type="Pfam" id="PF16189">
    <property type="entry name" value="Creatinase_N_2"/>
    <property type="match status" value="1"/>
</dbReference>
<feature type="domain" description="Peptidase M24 C-terminal" evidence="5">
    <location>
        <begin position="535"/>
        <end position="594"/>
    </location>
</feature>
<evidence type="ECO:0000259" key="4">
    <source>
        <dbReference type="Pfam" id="PF01321"/>
    </source>
</evidence>
<keyword evidence="1" id="KW-0479">Metal-binding</keyword>
<dbReference type="InterPro" id="IPR050422">
    <property type="entry name" value="X-Pro_aminopeptidase_P"/>
</dbReference>
<keyword evidence="7" id="KW-1185">Reference proteome</keyword>
<dbReference type="Pfam" id="PF00557">
    <property type="entry name" value="Peptidase_M24"/>
    <property type="match status" value="1"/>
</dbReference>
<dbReference type="PANTHER" id="PTHR43763:SF6">
    <property type="entry name" value="XAA-PRO AMINOPEPTIDASE 1"/>
    <property type="match status" value="1"/>
</dbReference>
<dbReference type="InterPro" id="IPR000587">
    <property type="entry name" value="Creatinase_N"/>
</dbReference>
<evidence type="ECO:0000256" key="1">
    <source>
        <dbReference type="ARBA" id="ARBA00022723"/>
    </source>
</evidence>
<evidence type="ECO:0000256" key="2">
    <source>
        <dbReference type="ARBA" id="ARBA00022801"/>
    </source>
</evidence>
<sequence>MKTVPERIAALRAAMKEAGVDGFLIPSSDPHMSEYLPDSYQARSWFSGFNGSVGTLAVTADAAALWVDGRYFIQAERQIAGSGIELMRIAQKGTPEIPAWLADTLPENGVMGVDGMVTATSTVEKLNKAFEKKHISIRDIDFVTPLWEGRPAAPATPAWLLDVKYAGKTAAEKLAQLREKLQEKGANAMLVSRLDSVAWLLNLRADDIACTPVAMAYCLVLPDSATLFINRSRLPQEAQYALAKEGVQTAAYEDVANAIAAIDQMVTALYEPDGLNYTLYNAWKANPNVTLLAGEEPVQQLKGVKNEVEIENIKNAHVKDGVAMVRFQMALEDKMARGEAVTECDVTEMLATLRREQPLCLGESFDTIPAYGANAAMMHYHAVPETCATLEPHGFLLVDSGGQYLDGTTDITRTYSLGELTDEEKTYYTWVLKCHIDIAKVIFLEGCTGGNLDIIARSPLWQHGIDYRCGTGHGVGFVGGVHEGPQNLRTNNHAVFQPGMTITDEPGVYEEGKIGIRIENELVCKEWDTTEYGRFLCFEPITYCPIDTRPVKVELLDDAELTWLNNFHETVYRTLESSLNDREREWLKAACAPLTR</sequence>
<evidence type="ECO:0000313" key="7">
    <source>
        <dbReference type="Proteomes" id="UP001298681"/>
    </source>
</evidence>
<dbReference type="InterPro" id="IPR000994">
    <property type="entry name" value="Pept_M24"/>
</dbReference>
<dbReference type="InterPro" id="IPR036005">
    <property type="entry name" value="Creatinase/aminopeptidase-like"/>
</dbReference>
<keyword evidence="6" id="KW-0645">Protease</keyword>
<name>A0ABS9MIS3_9FIRM</name>